<dbReference type="InterPro" id="IPR045076">
    <property type="entry name" value="MutS"/>
</dbReference>
<feature type="region of interest" description="Disordered" evidence="6">
    <location>
        <begin position="1"/>
        <end position="21"/>
    </location>
</feature>
<evidence type="ECO:0000256" key="5">
    <source>
        <dbReference type="ARBA" id="ARBA00023254"/>
    </source>
</evidence>
<reference evidence="8" key="1">
    <citation type="journal article" date="2023" name="Mol. Phylogenet. Evol.">
        <title>Genome-scale phylogeny and comparative genomics of the fungal order Sordariales.</title>
        <authorList>
            <person name="Hensen N."/>
            <person name="Bonometti L."/>
            <person name="Westerberg I."/>
            <person name="Brannstrom I.O."/>
            <person name="Guillou S."/>
            <person name="Cros-Aarteil S."/>
            <person name="Calhoun S."/>
            <person name="Haridas S."/>
            <person name="Kuo A."/>
            <person name="Mondo S."/>
            <person name="Pangilinan J."/>
            <person name="Riley R."/>
            <person name="LaButti K."/>
            <person name="Andreopoulos B."/>
            <person name="Lipzen A."/>
            <person name="Chen C."/>
            <person name="Yan M."/>
            <person name="Daum C."/>
            <person name="Ng V."/>
            <person name="Clum A."/>
            <person name="Steindorff A."/>
            <person name="Ohm R.A."/>
            <person name="Martin F."/>
            <person name="Silar P."/>
            <person name="Natvig D.O."/>
            <person name="Lalanne C."/>
            <person name="Gautier V."/>
            <person name="Ament-Velasquez S.L."/>
            <person name="Kruys A."/>
            <person name="Hutchinson M.I."/>
            <person name="Powell A.J."/>
            <person name="Barry K."/>
            <person name="Miller A.N."/>
            <person name="Grigoriev I.V."/>
            <person name="Debuchy R."/>
            <person name="Gladieux P."/>
            <person name="Hiltunen Thoren M."/>
            <person name="Johannesson H."/>
        </authorList>
    </citation>
    <scope>NUCLEOTIDE SEQUENCE</scope>
    <source>
        <strain evidence="8">PSN243</strain>
    </source>
</reference>
<dbReference type="GO" id="GO:0007131">
    <property type="term" value="P:reciprocal meiotic recombination"/>
    <property type="evidence" value="ECO:0007669"/>
    <property type="project" value="TreeGrafter"/>
</dbReference>
<dbReference type="GO" id="GO:0140664">
    <property type="term" value="F:ATP-dependent DNA damage sensor activity"/>
    <property type="evidence" value="ECO:0007669"/>
    <property type="project" value="InterPro"/>
</dbReference>
<feature type="region of interest" description="Disordered" evidence="6">
    <location>
        <begin position="1008"/>
        <end position="1164"/>
    </location>
</feature>
<gene>
    <name evidence="8" type="ORF">QBC34DRAFT_289763</name>
</gene>
<evidence type="ECO:0000256" key="4">
    <source>
        <dbReference type="ARBA" id="ARBA00023125"/>
    </source>
</evidence>
<dbReference type="AlphaFoldDB" id="A0AAV9H1K6"/>
<keyword evidence="3" id="KW-0067">ATP-binding</keyword>
<evidence type="ECO:0000313" key="9">
    <source>
        <dbReference type="Proteomes" id="UP001321760"/>
    </source>
</evidence>
<dbReference type="PANTHER" id="PTHR11361">
    <property type="entry name" value="DNA MISMATCH REPAIR PROTEIN MUTS FAMILY MEMBER"/>
    <property type="match status" value="1"/>
</dbReference>
<evidence type="ECO:0000256" key="6">
    <source>
        <dbReference type="SAM" id="MobiDB-lite"/>
    </source>
</evidence>
<comment type="similarity">
    <text evidence="1">Belongs to the DNA mismatch repair MutS family.</text>
</comment>
<feature type="compositionally biased region" description="Acidic residues" evidence="6">
    <location>
        <begin position="131"/>
        <end position="148"/>
    </location>
</feature>
<dbReference type="InterPro" id="IPR027417">
    <property type="entry name" value="P-loop_NTPase"/>
</dbReference>
<dbReference type="InterPro" id="IPR007696">
    <property type="entry name" value="DNA_mismatch_repair_MutS_core"/>
</dbReference>
<feature type="compositionally biased region" description="Low complexity" evidence="6">
    <location>
        <begin position="71"/>
        <end position="82"/>
    </location>
</feature>
<keyword evidence="2" id="KW-0547">Nucleotide-binding</keyword>
<feature type="compositionally biased region" description="Low complexity" evidence="6">
    <location>
        <begin position="158"/>
        <end position="177"/>
    </location>
</feature>
<dbReference type="GO" id="GO:0005524">
    <property type="term" value="F:ATP binding"/>
    <property type="evidence" value="ECO:0007669"/>
    <property type="project" value="UniProtKB-KW"/>
</dbReference>
<dbReference type="Pfam" id="PF00488">
    <property type="entry name" value="MutS_V"/>
    <property type="match status" value="1"/>
</dbReference>
<dbReference type="SMART" id="SM00534">
    <property type="entry name" value="MUTSac"/>
    <property type="match status" value="1"/>
</dbReference>
<dbReference type="Pfam" id="PF05192">
    <property type="entry name" value="MutS_III"/>
    <property type="match status" value="1"/>
</dbReference>
<dbReference type="GO" id="GO:0005634">
    <property type="term" value="C:nucleus"/>
    <property type="evidence" value="ECO:0007669"/>
    <property type="project" value="TreeGrafter"/>
</dbReference>
<feature type="region of interest" description="Disordered" evidence="6">
    <location>
        <begin position="52"/>
        <end position="177"/>
    </location>
</feature>
<dbReference type="Proteomes" id="UP001321760">
    <property type="component" value="Unassembled WGS sequence"/>
</dbReference>
<name>A0AAV9H1K6_9PEZI</name>
<dbReference type="SUPFAM" id="SSF52540">
    <property type="entry name" value="P-loop containing nucleoside triphosphate hydrolases"/>
    <property type="match status" value="1"/>
</dbReference>
<proteinExistence type="inferred from homology"/>
<reference evidence="8" key="2">
    <citation type="submission" date="2023-05" db="EMBL/GenBank/DDBJ databases">
        <authorList>
            <consortium name="Lawrence Berkeley National Laboratory"/>
            <person name="Steindorff A."/>
            <person name="Hensen N."/>
            <person name="Bonometti L."/>
            <person name="Westerberg I."/>
            <person name="Brannstrom I.O."/>
            <person name="Guillou S."/>
            <person name="Cros-Aarteil S."/>
            <person name="Calhoun S."/>
            <person name="Haridas S."/>
            <person name="Kuo A."/>
            <person name="Mondo S."/>
            <person name="Pangilinan J."/>
            <person name="Riley R."/>
            <person name="Labutti K."/>
            <person name="Andreopoulos B."/>
            <person name="Lipzen A."/>
            <person name="Chen C."/>
            <person name="Yanf M."/>
            <person name="Daum C."/>
            <person name="Ng V."/>
            <person name="Clum A."/>
            <person name="Ohm R."/>
            <person name="Martin F."/>
            <person name="Silar P."/>
            <person name="Natvig D."/>
            <person name="Lalanne C."/>
            <person name="Gautier V."/>
            <person name="Ament-Velasquez S.L."/>
            <person name="Kruys A."/>
            <person name="Hutchinson M.I."/>
            <person name="Powell A.J."/>
            <person name="Barry K."/>
            <person name="Miller A.N."/>
            <person name="Grigoriev I.V."/>
            <person name="Debuchy R."/>
            <person name="Gladieux P."/>
            <person name="Thoren M.H."/>
            <person name="Johannesson H."/>
        </authorList>
    </citation>
    <scope>NUCLEOTIDE SEQUENCE</scope>
    <source>
        <strain evidence="8">PSN243</strain>
    </source>
</reference>
<accession>A0AAV9H1K6</accession>
<evidence type="ECO:0000256" key="1">
    <source>
        <dbReference type="ARBA" id="ARBA00006271"/>
    </source>
</evidence>
<comment type="caution">
    <text evidence="8">The sequence shown here is derived from an EMBL/GenBank/DDBJ whole genome shotgun (WGS) entry which is preliminary data.</text>
</comment>
<evidence type="ECO:0000256" key="2">
    <source>
        <dbReference type="ARBA" id="ARBA00022741"/>
    </source>
</evidence>
<dbReference type="InterPro" id="IPR036187">
    <property type="entry name" value="DNA_mismatch_repair_MutS_sf"/>
</dbReference>
<feature type="compositionally biased region" description="Basic and acidic residues" evidence="6">
    <location>
        <begin position="1155"/>
        <end position="1164"/>
    </location>
</feature>
<evidence type="ECO:0000313" key="8">
    <source>
        <dbReference type="EMBL" id="KAK4454510.1"/>
    </source>
</evidence>
<dbReference type="InterPro" id="IPR000432">
    <property type="entry name" value="DNA_mismatch_repair_MutS_C"/>
</dbReference>
<sequence length="1177" mass="131330">MQFDQPRTPQPQGEKPSVVRTKAAEVLKKALERRLKAPRHVKKAPAKLISLVAQGLSSRGHRHPSLGQFPSRSGSDSSETSSPVIRPSSHAARTRSPYFLGSGSSDTSEDDFNGASNEPQASRDTARISEWEAELGSDSDWTDEDEGDALSTTQAPLSSKRSGQSASSSRPSQSAQQYETVCAISESRGGEVIGISTIFIAAQQVDVTRIINDDKYERLIGTLETLPVAPQCFLILKRVASGENKSLLFMNLKREYPDTPIIPYARKYWNEVEGLEMVDRFALCHEVKALRARLDNNFYVSCALAASMTYVQEQMNISFQRHSVRIRYLEPAGAMGLDRSTVESLELLQNARRTSHKNSTIFKMLDNTLTPQGRRLLRASLLQPSTDAKVITDRHDAIEDFTKNEDLFAEMIKRLRALLRIDAEKLAIWILNPTLKVREPLGRDIVVSGGRHQLLLPSHEDLVASESEMNKILMLKHYLSGVEEIHDALRSAEARSSLCLMVRHTCSPESLAPLWVAINGVIEPDATYSKSPIDSRNNSIWAVRAEPKSVLERARTTFRDRVNSLNRYVDGLNEVFTAKLGNPAELYLDKGQKYYLRFHWSDVEREVTRSTNMPQATTYSTSGTGPSMTIAGVNVVNGARHKQYFHCQTTELLQRSAEIQLQADLITTHNDMAVARLKESLQEHAEQLFRVSEAIAVLDMICSFVHISTTQNYTRPMMGLNTLVVTKGRHPVMEMRRVSFVANDVYSGSESSRFQVVTGGNMSGKSTFIKTIALIQILAQMGCFVPANFASMPICDRLFTRLSTDDKPESNLGTLAVELKEMNMILRHATKDSLVIIDELGRGTSPKEGLAYALAMSEMLIRAESRVYFATHFTKLARLLNRSSPSSVTNVHLTGHSTQEGSSRKIYLPHTIANGPVPNEDYGIDLARRFLPPRLIENAEKAHNSSMDNRALASFLTKLRTDYYQRLAEIETQFEEVDEVIENNPPAKGVPKPVLEKLSPEELKQVLEKGKRAEERVMGTNNKRRREKQIRPRADKHNMQANKKSKTVDRWLNSVPNRTAPFNRARMIEEQRQASLQRMSALQSSSHTVEKSSSGALTQPSNTSPDVFQPLEISSDPSPPVILPSLHPLSLSSPPLQASTPSLNASSVSAKRSKRAQESPRNDHGTPIIYCYTCAVN</sequence>
<dbReference type="GO" id="GO:0006298">
    <property type="term" value="P:mismatch repair"/>
    <property type="evidence" value="ECO:0007669"/>
    <property type="project" value="InterPro"/>
</dbReference>
<dbReference type="Gene3D" id="1.10.1420.10">
    <property type="match status" value="1"/>
</dbReference>
<feature type="compositionally biased region" description="Polar residues" evidence="6">
    <location>
        <begin position="114"/>
        <end position="123"/>
    </location>
</feature>
<keyword evidence="9" id="KW-1185">Reference proteome</keyword>
<dbReference type="SUPFAM" id="SSF48334">
    <property type="entry name" value="DNA repair protein MutS, domain III"/>
    <property type="match status" value="1"/>
</dbReference>
<keyword evidence="4" id="KW-0238">DNA-binding</keyword>
<feature type="compositionally biased region" description="Polar residues" evidence="6">
    <location>
        <begin position="1073"/>
        <end position="1106"/>
    </location>
</feature>
<feature type="compositionally biased region" description="Low complexity" evidence="6">
    <location>
        <begin position="1123"/>
        <end position="1150"/>
    </location>
</feature>
<dbReference type="GO" id="GO:0030983">
    <property type="term" value="F:mismatched DNA binding"/>
    <property type="evidence" value="ECO:0007669"/>
    <property type="project" value="InterPro"/>
</dbReference>
<dbReference type="PANTHER" id="PTHR11361:SF21">
    <property type="entry name" value="MUTS PROTEIN HOMOLOG 4"/>
    <property type="match status" value="1"/>
</dbReference>
<dbReference type="SMART" id="SM00533">
    <property type="entry name" value="MUTSd"/>
    <property type="match status" value="1"/>
</dbReference>
<feature type="domain" description="DNA mismatch repair proteins mutS family" evidence="7">
    <location>
        <begin position="833"/>
        <end position="849"/>
    </location>
</feature>
<protein>
    <submittedName>
        <fullName evidence="8">Muts domain V-domain-containing protein</fullName>
    </submittedName>
</protein>
<dbReference type="EMBL" id="MU865916">
    <property type="protein sequence ID" value="KAK4454510.1"/>
    <property type="molecule type" value="Genomic_DNA"/>
</dbReference>
<evidence type="ECO:0000259" key="7">
    <source>
        <dbReference type="PROSITE" id="PS00486"/>
    </source>
</evidence>
<feature type="compositionally biased region" description="Basic and acidic residues" evidence="6">
    <location>
        <begin position="1008"/>
        <end position="1017"/>
    </location>
</feature>
<dbReference type="Gene3D" id="3.40.50.300">
    <property type="entry name" value="P-loop containing nucleotide triphosphate hydrolases"/>
    <property type="match status" value="1"/>
</dbReference>
<feature type="compositionally biased region" description="Polar residues" evidence="6">
    <location>
        <begin position="1"/>
        <end position="11"/>
    </location>
</feature>
<keyword evidence="5" id="KW-0469">Meiosis</keyword>
<organism evidence="8 9">
    <name type="scientific">Podospora aff. communis PSN243</name>
    <dbReference type="NCBI Taxonomy" id="3040156"/>
    <lineage>
        <taxon>Eukaryota</taxon>
        <taxon>Fungi</taxon>
        <taxon>Dikarya</taxon>
        <taxon>Ascomycota</taxon>
        <taxon>Pezizomycotina</taxon>
        <taxon>Sordariomycetes</taxon>
        <taxon>Sordariomycetidae</taxon>
        <taxon>Sordariales</taxon>
        <taxon>Podosporaceae</taxon>
        <taxon>Podospora</taxon>
    </lineage>
</organism>
<evidence type="ECO:0000256" key="3">
    <source>
        <dbReference type="ARBA" id="ARBA00022840"/>
    </source>
</evidence>
<feature type="compositionally biased region" description="Basic and acidic residues" evidence="6">
    <location>
        <begin position="1029"/>
        <end position="1038"/>
    </location>
</feature>
<dbReference type="PROSITE" id="PS00486">
    <property type="entry name" value="DNA_MISMATCH_REPAIR_2"/>
    <property type="match status" value="1"/>
</dbReference>